<protein>
    <submittedName>
        <fullName evidence="1">Uncharacterized protein</fullName>
    </submittedName>
</protein>
<evidence type="ECO:0000313" key="1">
    <source>
        <dbReference type="EMBL" id="MEJ5196167.1"/>
    </source>
</evidence>
<dbReference type="Proteomes" id="UP001373196">
    <property type="component" value="Unassembled WGS sequence"/>
</dbReference>
<sequence length="57" mass="6511">MRKERLMNKSVKQAEKETGASPYIKRCGEYTVEVEFAGSCSLESCLAAYLNEKYRIT</sequence>
<evidence type="ECO:0000313" key="2">
    <source>
        <dbReference type="Proteomes" id="UP001373196"/>
    </source>
</evidence>
<dbReference type="AlphaFoldDB" id="A0AB35Y6C9"/>
<gene>
    <name evidence="1" type="ORF">WF834_08260</name>
</gene>
<name>A0AB35Y6C9_9FIRM</name>
<dbReference type="RefSeq" id="WP_339395533.1">
    <property type="nucleotide sequence ID" value="NZ_JBBFGL010000007.1"/>
</dbReference>
<accession>A0AB35Y6C9</accession>
<dbReference type="EMBL" id="JBBFGL010000007">
    <property type="protein sequence ID" value="MEJ5196167.1"/>
    <property type="molecule type" value="Genomic_DNA"/>
</dbReference>
<comment type="caution">
    <text evidence="1">The sequence shown here is derived from an EMBL/GenBank/DDBJ whole genome shotgun (WGS) entry which is preliminary data.</text>
</comment>
<proteinExistence type="predicted"/>
<reference evidence="1" key="1">
    <citation type="submission" date="2024-03" db="EMBL/GenBank/DDBJ databases">
        <authorList>
            <person name="Plomp N."/>
            <person name="Harmsen H.J."/>
        </authorList>
    </citation>
    <scope>NUCLEOTIDE SEQUENCE</scope>
    <source>
        <strain evidence="1">HTF-128</strain>
    </source>
</reference>
<organism evidence="1 2">
    <name type="scientific">Faecalibacterium wellingii</name>
    <dbReference type="NCBI Taxonomy" id="2929491"/>
    <lineage>
        <taxon>Bacteria</taxon>
        <taxon>Bacillati</taxon>
        <taxon>Bacillota</taxon>
        <taxon>Clostridia</taxon>
        <taxon>Eubacteriales</taxon>
        <taxon>Oscillospiraceae</taxon>
        <taxon>Faecalibacterium</taxon>
    </lineage>
</organism>